<sequence length="103" mass="11307">MLSFISKLQRKPEPVRKKIALFASASVTFLIVLFWLVGISTRDTETVAYNEEDIGPFQVLTEGIGSFIDDSAKAFGALKETFLIFSNQTASSSEEREPGAVSN</sequence>
<comment type="caution">
    <text evidence="2">The sequence shown here is derived from an EMBL/GenBank/DDBJ whole genome shotgun (WGS) entry which is preliminary data.</text>
</comment>
<organism evidence="2 3">
    <name type="scientific">Candidatus Taylorbacteria bacterium RIFCSPHIGHO2_01_FULL_51_15</name>
    <dbReference type="NCBI Taxonomy" id="1802304"/>
    <lineage>
        <taxon>Bacteria</taxon>
        <taxon>Candidatus Tayloriibacteriota</taxon>
    </lineage>
</organism>
<keyword evidence="1" id="KW-1133">Transmembrane helix</keyword>
<keyword evidence="1" id="KW-0472">Membrane</keyword>
<accession>A0A1G2MDX8</accession>
<dbReference type="AlphaFoldDB" id="A0A1G2MDX8"/>
<feature type="transmembrane region" description="Helical" evidence="1">
    <location>
        <begin position="20"/>
        <end position="38"/>
    </location>
</feature>
<keyword evidence="1" id="KW-0812">Transmembrane</keyword>
<protein>
    <submittedName>
        <fullName evidence="2">Uncharacterized protein</fullName>
    </submittedName>
</protein>
<dbReference type="EMBL" id="MHRI01000009">
    <property type="protein sequence ID" value="OHA21379.1"/>
    <property type="molecule type" value="Genomic_DNA"/>
</dbReference>
<proteinExistence type="predicted"/>
<evidence type="ECO:0000313" key="3">
    <source>
        <dbReference type="Proteomes" id="UP000178121"/>
    </source>
</evidence>
<reference evidence="2 3" key="1">
    <citation type="journal article" date="2016" name="Nat. Commun.">
        <title>Thousands of microbial genomes shed light on interconnected biogeochemical processes in an aquifer system.</title>
        <authorList>
            <person name="Anantharaman K."/>
            <person name="Brown C.T."/>
            <person name="Hug L.A."/>
            <person name="Sharon I."/>
            <person name="Castelle C.J."/>
            <person name="Probst A.J."/>
            <person name="Thomas B.C."/>
            <person name="Singh A."/>
            <person name="Wilkins M.J."/>
            <person name="Karaoz U."/>
            <person name="Brodie E.L."/>
            <person name="Williams K.H."/>
            <person name="Hubbard S.S."/>
            <person name="Banfield J.F."/>
        </authorList>
    </citation>
    <scope>NUCLEOTIDE SEQUENCE [LARGE SCALE GENOMIC DNA]</scope>
</reference>
<evidence type="ECO:0000313" key="2">
    <source>
        <dbReference type="EMBL" id="OHA21379.1"/>
    </source>
</evidence>
<gene>
    <name evidence="2" type="ORF">A2849_00075</name>
</gene>
<name>A0A1G2MDX8_9BACT</name>
<evidence type="ECO:0000256" key="1">
    <source>
        <dbReference type="SAM" id="Phobius"/>
    </source>
</evidence>
<dbReference type="Proteomes" id="UP000178121">
    <property type="component" value="Unassembled WGS sequence"/>
</dbReference>